<dbReference type="EMBL" id="MN739327">
    <property type="protein sequence ID" value="QHS98878.1"/>
    <property type="molecule type" value="Genomic_DNA"/>
</dbReference>
<evidence type="ECO:0000256" key="1">
    <source>
        <dbReference type="SAM" id="MobiDB-lite"/>
    </source>
</evidence>
<feature type="region of interest" description="Disordered" evidence="1">
    <location>
        <begin position="94"/>
        <end position="120"/>
    </location>
</feature>
<protein>
    <submittedName>
        <fullName evidence="2">Uncharacterized protein</fullName>
    </submittedName>
</protein>
<accession>A0A6C0C5E3</accession>
<proteinExistence type="predicted"/>
<feature type="compositionally biased region" description="Basic residues" evidence="1">
    <location>
        <begin position="110"/>
        <end position="120"/>
    </location>
</feature>
<dbReference type="AlphaFoldDB" id="A0A6C0C5E3"/>
<sequence length="219" mass="25498">MKNTEQNINNSLNYASRPAPPYSNLKNSSKPTYREYNKTLKKKQNNNASPLIINTGDMPDSNTDTFDKRKSKLEDLKEKFSEVVATVEEAVEETFDDNTNKNNEVSKEHHKEKKHKRRNRYKTKRIKKKLTLGKNLKTRTVGVLINNKQTRKKIKNDHQKLHTKSTNTVKKFLLKHNLLKVGSTCPENILRVTYENSYLSGDVINKNPDILLHNYMQEV</sequence>
<name>A0A6C0C5E3_9ZZZZ</name>
<reference evidence="2" key="1">
    <citation type="journal article" date="2020" name="Nature">
        <title>Giant virus diversity and host interactions through global metagenomics.</title>
        <authorList>
            <person name="Schulz F."/>
            <person name="Roux S."/>
            <person name="Paez-Espino D."/>
            <person name="Jungbluth S."/>
            <person name="Walsh D.A."/>
            <person name="Denef V.J."/>
            <person name="McMahon K.D."/>
            <person name="Konstantinidis K.T."/>
            <person name="Eloe-Fadrosh E.A."/>
            <person name="Kyrpides N.C."/>
            <person name="Woyke T."/>
        </authorList>
    </citation>
    <scope>NUCLEOTIDE SEQUENCE</scope>
    <source>
        <strain evidence="2">GVMAG-M-3300020185-18</strain>
    </source>
</reference>
<feature type="region of interest" description="Disordered" evidence="1">
    <location>
        <begin position="1"/>
        <end position="66"/>
    </location>
</feature>
<feature type="compositionally biased region" description="Polar residues" evidence="1">
    <location>
        <begin position="1"/>
        <end position="14"/>
    </location>
</feature>
<organism evidence="2">
    <name type="scientific">viral metagenome</name>
    <dbReference type="NCBI Taxonomy" id="1070528"/>
    <lineage>
        <taxon>unclassified sequences</taxon>
        <taxon>metagenomes</taxon>
        <taxon>organismal metagenomes</taxon>
    </lineage>
</organism>
<evidence type="ECO:0000313" key="2">
    <source>
        <dbReference type="EMBL" id="QHS98878.1"/>
    </source>
</evidence>